<keyword evidence="5 8" id="KW-1133">Transmembrane helix</keyword>
<evidence type="ECO:0000313" key="9">
    <source>
        <dbReference type="EMBL" id="KIW59483.1"/>
    </source>
</evidence>
<evidence type="ECO:0000256" key="8">
    <source>
        <dbReference type="SAM" id="Phobius"/>
    </source>
</evidence>
<evidence type="ECO:0000313" key="10">
    <source>
        <dbReference type="Proteomes" id="UP000054342"/>
    </source>
</evidence>
<dbReference type="PANTHER" id="PTHR13505:SF7">
    <property type="entry name" value="TRANSMEMBRANE PROTEIN 208"/>
    <property type="match status" value="1"/>
</dbReference>
<organism evidence="9 10">
    <name type="scientific">Exophiala xenobiotica</name>
    <dbReference type="NCBI Taxonomy" id="348802"/>
    <lineage>
        <taxon>Eukaryota</taxon>
        <taxon>Fungi</taxon>
        <taxon>Dikarya</taxon>
        <taxon>Ascomycota</taxon>
        <taxon>Pezizomycotina</taxon>
        <taxon>Eurotiomycetes</taxon>
        <taxon>Chaetothyriomycetidae</taxon>
        <taxon>Chaetothyriales</taxon>
        <taxon>Herpotrichiellaceae</taxon>
        <taxon>Exophiala</taxon>
    </lineage>
</organism>
<evidence type="ECO:0000256" key="4">
    <source>
        <dbReference type="ARBA" id="ARBA00022824"/>
    </source>
</evidence>
<feature type="transmembrane region" description="Helical" evidence="8">
    <location>
        <begin position="21"/>
        <end position="38"/>
    </location>
</feature>
<feature type="transmembrane region" description="Helical" evidence="8">
    <location>
        <begin position="90"/>
        <end position="108"/>
    </location>
</feature>
<dbReference type="EMBL" id="KN847318">
    <property type="protein sequence ID" value="KIW59483.1"/>
    <property type="molecule type" value="Genomic_DNA"/>
</dbReference>
<evidence type="ECO:0008006" key="11">
    <source>
        <dbReference type="Google" id="ProtNLM"/>
    </source>
</evidence>
<evidence type="ECO:0000256" key="3">
    <source>
        <dbReference type="ARBA" id="ARBA00022692"/>
    </source>
</evidence>
<proteinExistence type="inferred from homology"/>
<feature type="transmembrane region" description="Helical" evidence="8">
    <location>
        <begin position="114"/>
        <end position="134"/>
    </location>
</feature>
<evidence type="ECO:0000256" key="6">
    <source>
        <dbReference type="ARBA" id="ARBA00023136"/>
    </source>
</evidence>
<evidence type="ECO:0000256" key="7">
    <source>
        <dbReference type="SAM" id="MobiDB-lite"/>
    </source>
</evidence>
<evidence type="ECO:0000256" key="5">
    <source>
        <dbReference type="ARBA" id="ARBA00022989"/>
    </source>
</evidence>
<sequence length="178" mass="19320">MAKKAAKNLTVRNAARLQQTHLITLAINSVFLLSRFTFRRSLSLKSYVCFSLPGAIIEFYLDRVARPTYAADGTIRSGGEDLDAEGLTEFMWDVLYWTWINVILVIILGNRAWWLYLVVPGYAIYAAVTTASGLKGMLSGMSGAGGGGGGGGEGEGSASQSKRQAKMEKRGGQRVAYR</sequence>
<dbReference type="GO" id="GO:0006624">
    <property type="term" value="P:vacuolar protein processing"/>
    <property type="evidence" value="ECO:0007669"/>
    <property type="project" value="TreeGrafter"/>
</dbReference>
<dbReference type="InterPro" id="IPR008506">
    <property type="entry name" value="SND2/TMEM208"/>
</dbReference>
<protein>
    <recommendedName>
        <fullName evidence="11">DUF788 domain protein</fullName>
    </recommendedName>
</protein>
<keyword evidence="6 8" id="KW-0472">Membrane</keyword>
<dbReference type="AlphaFoldDB" id="A0A0D2EUW5"/>
<dbReference type="STRING" id="348802.A0A0D2EUW5"/>
<accession>A0A0D2EUW5</accession>
<evidence type="ECO:0000256" key="1">
    <source>
        <dbReference type="ARBA" id="ARBA00004477"/>
    </source>
</evidence>
<keyword evidence="3 8" id="KW-0812">Transmembrane</keyword>
<name>A0A0D2EUW5_9EURO</name>
<gene>
    <name evidence="9" type="ORF">PV05_03930</name>
</gene>
<feature type="region of interest" description="Disordered" evidence="7">
    <location>
        <begin position="145"/>
        <end position="178"/>
    </location>
</feature>
<comment type="similarity">
    <text evidence="2">Belongs to the TMEM208 family.</text>
</comment>
<dbReference type="OrthoDB" id="10012212at2759"/>
<feature type="compositionally biased region" description="Gly residues" evidence="7">
    <location>
        <begin position="145"/>
        <end position="155"/>
    </location>
</feature>
<evidence type="ECO:0000256" key="2">
    <source>
        <dbReference type="ARBA" id="ARBA00009950"/>
    </source>
</evidence>
<dbReference type="PANTHER" id="PTHR13505">
    <property type="entry name" value="TRANSMEMBRANE PROTEIN 208"/>
    <property type="match status" value="1"/>
</dbReference>
<dbReference type="RefSeq" id="XP_013320067.1">
    <property type="nucleotide sequence ID" value="XM_013464613.1"/>
</dbReference>
<dbReference type="HOGENOM" id="CLU_094308_1_0_1"/>
<dbReference type="GeneID" id="25325838"/>
<reference evidence="9 10" key="1">
    <citation type="submission" date="2015-01" db="EMBL/GenBank/DDBJ databases">
        <title>The Genome Sequence of Exophiala xenobiotica CBS118157.</title>
        <authorList>
            <consortium name="The Broad Institute Genomics Platform"/>
            <person name="Cuomo C."/>
            <person name="de Hoog S."/>
            <person name="Gorbushina A."/>
            <person name="Stielow B."/>
            <person name="Teixiera M."/>
            <person name="Abouelleil A."/>
            <person name="Chapman S.B."/>
            <person name="Priest M."/>
            <person name="Young S.K."/>
            <person name="Wortman J."/>
            <person name="Nusbaum C."/>
            <person name="Birren B."/>
        </authorList>
    </citation>
    <scope>NUCLEOTIDE SEQUENCE [LARGE SCALE GENOMIC DNA]</scope>
    <source>
        <strain evidence="9 10">CBS 118157</strain>
    </source>
</reference>
<dbReference type="Pfam" id="PF05620">
    <property type="entry name" value="TMEM208_SND2"/>
    <property type="match status" value="1"/>
</dbReference>
<dbReference type="GO" id="GO:0005789">
    <property type="term" value="C:endoplasmic reticulum membrane"/>
    <property type="evidence" value="ECO:0007669"/>
    <property type="project" value="UniProtKB-SubCell"/>
</dbReference>
<dbReference type="Proteomes" id="UP000054342">
    <property type="component" value="Unassembled WGS sequence"/>
</dbReference>
<dbReference type="GO" id="GO:0005773">
    <property type="term" value="C:vacuole"/>
    <property type="evidence" value="ECO:0007669"/>
    <property type="project" value="GOC"/>
</dbReference>
<keyword evidence="4" id="KW-0256">Endoplasmic reticulum</keyword>
<comment type="subcellular location">
    <subcellularLocation>
        <location evidence="1">Endoplasmic reticulum membrane</location>
        <topology evidence="1">Multi-pass membrane protein</topology>
    </subcellularLocation>
</comment>
<keyword evidence="10" id="KW-1185">Reference proteome</keyword>